<dbReference type="AlphaFoldDB" id="A0AAN7SRV2"/>
<dbReference type="InterPro" id="IPR000644">
    <property type="entry name" value="CBS_dom"/>
</dbReference>
<gene>
    <name evidence="19" type="ORF">RN001_004749</name>
</gene>
<feature type="compositionally biased region" description="Polar residues" evidence="13">
    <location>
        <begin position="907"/>
        <end position="940"/>
    </location>
</feature>
<keyword evidence="3" id="KW-0813">Transport</keyword>
<dbReference type="PROSITE" id="PS51371">
    <property type="entry name" value="CBS"/>
    <property type="match status" value="1"/>
</dbReference>
<feature type="domain" description="CBS" evidence="17">
    <location>
        <begin position="525"/>
        <end position="586"/>
    </location>
</feature>
<feature type="domain" description="Cyclic nucleotide-binding" evidence="16">
    <location>
        <begin position="724"/>
        <end position="826"/>
    </location>
</feature>
<dbReference type="GO" id="GO:0010960">
    <property type="term" value="P:magnesium ion homeostasis"/>
    <property type="evidence" value="ECO:0007669"/>
    <property type="project" value="InterPro"/>
</dbReference>
<evidence type="ECO:0000313" key="19">
    <source>
        <dbReference type="EMBL" id="KAK4881430.1"/>
    </source>
</evidence>
<accession>A0AAN7SRV2</accession>
<keyword evidence="8" id="KW-0406">Ion transport</keyword>
<sequence>MANGLFRKSRQILILLFVALVNTSTIKDNNPEFYSLSVLNIHNYTKNNENFKKIEFEVRGRNIYNGVQIKITKKNDNRNSVCAEDMKNYTLTQMWESDIKSSYVLIVENSVKDNIYLCLPRVVQTFNDLEQPQNLLGVGNVNWYHQGHDVLISASAKTSDSGTGNFDSVTMSPIRSKRASELGLHPILDIPTPNNITIIGVRSEAGSNEPTLDEFGVPEMLVKTLYNLRLFGINLNKNMLVAFTENKGDVGSRCLMSMDLVFPVEAEVTDGVEHTNTVKVSVSLPVVPLSGIYYLCVSQGKTDNNNYTYPFIHQGCEQWLKVKTVEKIVPTWAAILIICICLSFSALFSGLNLGLMSIDRTELKILCNTGTPRERSYAKAIQPVRNHGNYLLCSILLGNVFVNSIFTILLDSLTSGVIAVIFSTLAIVMFGEITPQAICSRHGLAVGAKTIFITKFVMVLTAPLSYPISKVLDYILGEEIGNVYNRERLKELLKVTTGENDLDKDEVNIISGALELRKKTVSEVMTRIEDVFMLDYDAILNFETVSEIMKSGYSRIPVFDGNRNNIVTMLYIKDLAFVDPDDNTPLKTLCQFYQNPCNFVFEDVTLDVMFRIFKEGNKGHMAFVHRVNNEGEGDPFYETIGLITLEDVIEELIQAEIMDETDVFTDNRTKRRRNADRTKQDFTVFAERRPDNKVRISPQLTLATFQYLSTSVDLFKPDSISETILRRLLKQEVMFHIKKTKDWRNDPEMLIYQQGKAVDYFVLILEGRVEVTVGRENMIFESGPFTYFGVQALVQNLSVVDSPTAPSTLGSLQSLNMDAMLRHTFQPDYSVRAGTDVLYMKIKRSLYLAAKRATLMERSQRDTIPNTPGDQFDDEVEKLLHSLEDDSSIGRTSPEPRYKQTDIVRDSNATTALSIHSNSKPASPRSITSPTTSHLTTSRDILNGPIKKPSVSEDGMFPVTSKDEKISLLSKK</sequence>
<dbReference type="Gene3D" id="2.60.120.10">
    <property type="entry name" value="Jelly Rolls"/>
    <property type="match status" value="1"/>
</dbReference>
<evidence type="ECO:0000256" key="10">
    <source>
        <dbReference type="ARBA" id="ARBA00023136"/>
    </source>
</evidence>
<dbReference type="InterPro" id="IPR014710">
    <property type="entry name" value="RmlC-like_jellyroll"/>
</dbReference>
<evidence type="ECO:0000259" key="16">
    <source>
        <dbReference type="PROSITE" id="PS50042"/>
    </source>
</evidence>
<evidence type="ECO:0000256" key="9">
    <source>
        <dbReference type="ARBA" id="ARBA00023122"/>
    </source>
</evidence>
<dbReference type="InterPro" id="IPR018490">
    <property type="entry name" value="cNMP-bd_dom_sf"/>
</dbReference>
<evidence type="ECO:0000256" key="7">
    <source>
        <dbReference type="ARBA" id="ARBA00022989"/>
    </source>
</evidence>
<reference evidence="20" key="1">
    <citation type="submission" date="2023-01" db="EMBL/GenBank/DDBJ databases">
        <title>Key to firefly adult light organ development and bioluminescence: homeobox transcription factors regulate luciferase expression and transportation to peroxisome.</title>
        <authorList>
            <person name="Fu X."/>
        </authorList>
    </citation>
    <scope>NUCLEOTIDE SEQUENCE [LARGE SCALE GENOMIC DNA]</scope>
</reference>
<feature type="transmembrane region" description="Helical" evidence="14">
    <location>
        <begin position="389"/>
        <end position="410"/>
    </location>
</feature>
<evidence type="ECO:0000256" key="3">
    <source>
        <dbReference type="ARBA" id="ARBA00022448"/>
    </source>
</evidence>
<dbReference type="FunFam" id="3.10.580.10:FF:000001">
    <property type="entry name" value="Putative metal transporter CNNM3 isoform 2"/>
    <property type="match status" value="1"/>
</dbReference>
<dbReference type="PROSITE" id="PS50042">
    <property type="entry name" value="CNMP_BINDING_3"/>
    <property type="match status" value="1"/>
</dbReference>
<dbReference type="PANTHER" id="PTHR12064">
    <property type="entry name" value="METAL TRANSPORTER CNNM"/>
    <property type="match status" value="1"/>
</dbReference>
<evidence type="ECO:0000259" key="18">
    <source>
        <dbReference type="PROSITE" id="PS51846"/>
    </source>
</evidence>
<evidence type="ECO:0000259" key="17">
    <source>
        <dbReference type="PROSITE" id="PS51371"/>
    </source>
</evidence>
<evidence type="ECO:0000256" key="12">
    <source>
        <dbReference type="PROSITE-ProRule" id="PRU01193"/>
    </source>
</evidence>
<evidence type="ECO:0000256" key="2">
    <source>
        <dbReference type="ARBA" id="ARBA00010484"/>
    </source>
</evidence>
<dbReference type="SUPFAM" id="SSF51206">
    <property type="entry name" value="cAMP-binding domain-like"/>
    <property type="match status" value="1"/>
</dbReference>
<feature type="chain" id="PRO_5042921696" evidence="15">
    <location>
        <begin position="24"/>
        <end position="972"/>
    </location>
</feature>
<comment type="similarity">
    <text evidence="2">Belongs to the ACDP family.</text>
</comment>
<name>A0AAN7SRV2_9COLE</name>
<evidence type="ECO:0000256" key="4">
    <source>
        <dbReference type="ARBA" id="ARBA00022475"/>
    </source>
</evidence>
<protein>
    <submittedName>
        <fullName evidence="19">Uncharacterized protein</fullName>
    </submittedName>
</protein>
<keyword evidence="9 11" id="KW-0129">CBS domain</keyword>
<keyword evidence="5 12" id="KW-0812">Transmembrane</keyword>
<comment type="caution">
    <text evidence="19">The sequence shown here is derived from an EMBL/GenBank/DDBJ whole genome shotgun (WGS) entry which is preliminary data.</text>
</comment>
<dbReference type="Pfam" id="PF01595">
    <property type="entry name" value="CNNM"/>
    <property type="match status" value="1"/>
</dbReference>
<keyword evidence="10 12" id="KW-0472">Membrane</keyword>
<feature type="transmembrane region" description="Helical" evidence="14">
    <location>
        <begin position="446"/>
        <end position="466"/>
    </location>
</feature>
<evidence type="ECO:0000256" key="6">
    <source>
        <dbReference type="ARBA" id="ARBA00022737"/>
    </source>
</evidence>
<dbReference type="EMBL" id="JARPUR010000002">
    <property type="protein sequence ID" value="KAK4881430.1"/>
    <property type="molecule type" value="Genomic_DNA"/>
</dbReference>
<dbReference type="PANTHER" id="PTHR12064:SF94">
    <property type="entry name" value="UNEXTENDED PROTEIN"/>
    <property type="match status" value="1"/>
</dbReference>
<evidence type="ECO:0000313" key="20">
    <source>
        <dbReference type="Proteomes" id="UP001353858"/>
    </source>
</evidence>
<keyword evidence="20" id="KW-1185">Reference proteome</keyword>
<feature type="domain" description="CNNM transmembrane" evidence="18">
    <location>
        <begin position="327"/>
        <end position="506"/>
    </location>
</feature>
<dbReference type="CDD" id="cd04590">
    <property type="entry name" value="CBS_pair_CorC_HlyC_assoc"/>
    <property type="match status" value="1"/>
</dbReference>
<dbReference type="InterPro" id="IPR046342">
    <property type="entry name" value="CBS_dom_sf"/>
</dbReference>
<feature type="signal peptide" evidence="15">
    <location>
        <begin position="1"/>
        <end position="23"/>
    </location>
</feature>
<evidence type="ECO:0000256" key="1">
    <source>
        <dbReference type="ARBA" id="ARBA00004651"/>
    </source>
</evidence>
<evidence type="ECO:0000256" key="13">
    <source>
        <dbReference type="SAM" id="MobiDB-lite"/>
    </source>
</evidence>
<dbReference type="Gene3D" id="3.10.580.10">
    <property type="entry name" value="CBS-domain"/>
    <property type="match status" value="1"/>
</dbReference>
<dbReference type="GO" id="GO:0005886">
    <property type="term" value="C:plasma membrane"/>
    <property type="evidence" value="ECO:0007669"/>
    <property type="project" value="UniProtKB-SubCell"/>
</dbReference>
<dbReference type="InterPro" id="IPR045095">
    <property type="entry name" value="ACDP"/>
</dbReference>
<dbReference type="GO" id="GO:0006811">
    <property type="term" value="P:monoatomic ion transport"/>
    <property type="evidence" value="ECO:0007669"/>
    <property type="project" value="UniProtKB-KW"/>
</dbReference>
<dbReference type="Pfam" id="PF25562">
    <property type="entry name" value="CNBH_CNNM2_C"/>
    <property type="match status" value="1"/>
</dbReference>
<dbReference type="PROSITE" id="PS51846">
    <property type="entry name" value="CNNM"/>
    <property type="match status" value="1"/>
</dbReference>
<feature type="transmembrane region" description="Helical" evidence="14">
    <location>
        <begin position="332"/>
        <end position="355"/>
    </location>
</feature>
<proteinExistence type="inferred from homology"/>
<dbReference type="Proteomes" id="UP001353858">
    <property type="component" value="Unassembled WGS sequence"/>
</dbReference>
<dbReference type="SUPFAM" id="SSF54631">
    <property type="entry name" value="CBS-domain pair"/>
    <property type="match status" value="1"/>
</dbReference>
<keyword evidence="4" id="KW-1003">Cell membrane</keyword>
<feature type="region of interest" description="Disordered" evidence="13">
    <location>
        <begin position="883"/>
        <end position="972"/>
    </location>
</feature>
<feature type="compositionally biased region" description="Basic and acidic residues" evidence="13">
    <location>
        <begin position="894"/>
        <end position="905"/>
    </location>
</feature>
<keyword evidence="15" id="KW-0732">Signal</keyword>
<keyword evidence="6" id="KW-0677">Repeat</keyword>
<organism evidence="19 20">
    <name type="scientific">Aquatica leii</name>
    <dbReference type="NCBI Taxonomy" id="1421715"/>
    <lineage>
        <taxon>Eukaryota</taxon>
        <taxon>Metazoa</taxon>
        <taxon>Ecdysozoa</taxon>
        <taxon>Arthropoda</taxon>
        <taxon>Hexapoda</taxon>
        <taxon>Insecta</taxon>
        <taxon>Pterygota</taxon>
        <taxon>Neoptera</taxon>
        <taxon>Endopterygota</taxon>
        <taxon>Coleoptera</taxon>
        <taxon>Polyphaga</taxon>
        <taxon>Elateriformia</taxon>
        <taxon>Elateroidea</taxon>
        <taxon>Lampyridae</taxon>
        <taxon>Luciolinae</taxon>
        <taxon>Aquatica</taxon>
    </lineage>
</organism>
<keyword evidence="7 12" id="KW-1133">Transmembrane helix</keyword>
<feature type="transmembrane region" description="Helical" evidence="14">
    <location>
        <begin position="416"/>
        <end position="434"/>
    </location>
</feature>
<dbReference type="InterPro" id="IPR002550">
    <property type="entry name" value="CNNM"/>
</dbReference>
<evidence type="ECO:0000256" key="14">
    <source>
        <dbReference type="SAM" id="Phobius"/>
    </source>
</evidence>
<dbReference type="InterPro" id="IPR044751">
    <property type="entry name" value="Ion_transp-like_CBS"/>
</dbReference>
<comment type="subcellular location">
    <subcellularLocation>
        <location evidence="1">Cell membrane</location>
        <topology evidence="1">Multi-pass membrane protein</topology>
    </subcellularLocation>
</comment>
<evidence type="ECO:0000256" key="5">
    <source>
        <dbReference type="ARBA" id="ARBA00022692"/>
    </source>
</evidence>
<evidence type="ECO:0000256" key="8">
    <source>
        <dbReference type="ARBA" id="ARBA00023065"/>
    </source>
</evidence>
<evidence type="ECO:0000256" key="15">
    <source>
        <dbReference type="SAM" id="SignalP"/>
    </source>
</evidence>
<evidence type="ECO:0000256" key="11">
    <source>
        <dbReference type="PROSITE-ProRule" id="PRU00703"/>
    </source>
</evidence>
<dbReference type="InterPro" id="IPR000595">
    <property type="entry name" value="cNMP-bd_dom"/>
</dbReference>
<dbReference type="GO" id="GO:0022857">
    <property type="term" value="F:transmembrane transporter activity"/>
    <property type="evidence" value="ECO:0007669"/>
    <property type="project" value="TreeGrafter"/>
</dbReference>